<proteinExistence type="predicted"/>
<comment type="caution">
    <text evidence="1">The sequence shown here is derived from an EMBL/GenBank/DDBJ whole genome shotgun (WGS) entry which is preliminary data.</text>
</comment>
<protein>
    <recommendedName>
        <fullName evidence="3">DUF4219 domain-containing protein</fullName>
    </recommendedName>
</protein>
<reference evidence="1" key="1">
    <citation type="submission" date="2021-03" db="EMBL/GenBank/DDBJ databases">
        <title>Draft genome sequence of rust myrtle Austropuccinia psidii MF-1, a brazilian biotype.</title>
        <authorList>
            <person name="Quecine M.C."/>
            <person name="Pachon D.M.R."/>
            <person name="Bonatelli M.L."/>
            <person name="Correr F.H."/>
            <person name="Franceschini L.M."/>
            <person name="Leite T.F."/>
            <person name="Margarido G.R.A."/>
            <person name="Almeida C.A."/>
            <person name="Ferrarezi J.A."/>
            <person name="Labate C.A."/>
        </authorList>
    </citation>
    <scope>NUCLEOTIDE SEQUENCE</scope>
    <source>
        <strain evidence="1">MF-1</strain>
    </source>
</reference>
<evidence type="ECO:0000313" key="1">
    <source>
        <dbReference type="EMBL" id="MBW0500121.1"/>
    </source>
</evidence>
<sequence length="150" mass="17524">MNFKNNAEVNLIPILSNSNYGEWVARMTILLRSKELLNVCEKPIPSDLFTTATNKWNKSSFDASSIISCQVSNRVFIEVVKQFSKNSHLLWTKLKEQYASKKAVNRGRVWMQWLKLNYDRNLQHYIDNSRTLMMALETVNIRIPDECHSL</sequence>
<evidence type="ECO:0008006" key="3">
    <source>
        <dbReference type="Google" id="ProtNLM"/>
    </source>
</evidence>
<organism evidence="1 2">
    <name type="scientific">Austropuccinia psidii MF-1</name>
    <dbReference type="NCBI Taxonomy" id="1389203"/>
    <lineage>
        <taxon>Eukaryota</taxon>
        <taxon>Fungi</taxon>
        <taxon>Dikarya</taxon>
        <taxon>Basidiomycota</taxon>
        <taxon>Pucciniomycotina</taxon>
        <taxon>Pucciniomycetes</taxon>
        <taxon>Pucciniales</taxon>
        <taxon>Sphaerophragmiaceae</taxon>
        <taxon>Austropuccinia</taxon>
    </lineage>
</organism>
<dbReference type="AlphaFoldDB" id="A0A9Q3DGN3"/>
<dbReference type="Proteomes" id="UP000765509">
    <property type="component" value="Unassembled WGS sequence"/>
</dbReference>
<gene>
    <name evidence="1" type="ORF">O181_039836</name>
</gene>
<accession>A0A9Q3DGN3</accession>
<keyword evidence="2" id="KW-1185">Reference proteome</keyword>
<name>A0A9Q3DGN3_9BASI</name>
<evidence type="ECO:0000313" key="2">
    <source>
        <dbReference type="Proteomes" id="UP000765509"/>
    </source>
</evidence>
<dbReference type="EMBL" id="AVOT02015647">
    <property type="protein sequence ID" value="MBW0500121.1"/>
    <property type="molecule type" value="Genomic_DNA"/>
</dbReference>
<dbReference type="Pfam" id="PF14223">
    <property type="entry name" value="Retrotran_gag_2"/>
    <property type="match status" value="1"/>
</dbReference>